<name>X1C3X5_9ZZZZ</name>
<accession>X1C3X5</accession>
<proteinExistence type="predicted"/>
<dbReference type="EMBL" id="BART01025910">
    <property type="protein sequence ID" value="GAG91118.1"/>
    <property type="molecule type" value="Genomic_DNA"/>
</dbReference>
<reference evidence="1" key="1">
    <citation type="journal article" date="2014" name="Front. Microbiol.">
        <title>High frequency of phylogenetically diverse reductive dehalogenase-homologous genes in deep subseafloor sedimentary metagenomes.</title>
        <authorList>
            <person name="Kawai M."/>
            <person name="Futagami T."/>
            <person name="Toyoda A."/>
            <person name="Takaki Y."/>
            <person name="Nishi S."/>
            <person name="Hori S."/>
            <person name="Arai W."/>
            <person name="Tsubouchi T."/>
            <person name="Morono Y."/>
            <person name="Uchiyama I."/>
            <person name="Ito T."/>
            <person name="Fujiyama A."/>
            <person name="Inagaki F."/>
            <person name="Takami H."/>
        </authorList>
    </citation>
    <scope>NUCLEOTIDE SEQUENCE</scope>
    <source>
        <strain evidence="1">Expedition CK06-06</strain>
    </source>
</reference>
<organism evidence="1">
    <name type="scientific">marine sediment metagenome</name>
    <dbReference type="NCBI Taxonomy" id="412755"/>
    <lineage>
        <taxon>unclassified sequences</taxon>
        <taxon>metagenomes</taxon>
        <taxon>ecological metagenomes</taxon>
    </lineage>
</organism>
<evidence type="ECO:0000313" key="1">
    <source>
        <dbReference type="EMBL" id="GAG91118.1"/>
    </source>
</evidence>
<dbReference type="AlphaFoldDB" id="X1C3X5"/>
<sequence>MIDKLWAEIREIGKEDPGAKRYYAEGTIQMVPVLNKVGASPAKYYSLWE</sequence>
<gene>
    <name evidence="1" type="ORF">S01H4_46380</name>
</gene>
<comment type="caution">
    <text evidence="1">The sequence shown here is derived from an EMBL/GenBank/DDBJ whole genome shotgun (WGS) entry which is preliminary data.</text>
</comment>
<protein>
    <submittedName>
        <fullName evidence="1">Uncharacterized protein</fullName>
    </submittedName>
</protein>